<evidence type="ECO:0000259" key="3">
    <source>
        <dbReference type="SMART" id="SM00822"/>
    </source>
</evidence>
<dbReference type="Gene3D" id="3.40.50.720">
    <property type="entry name" value="NAD(P)-binding Rossmann-like Domain"/>
    <property type="match status" value="1"/>
</dbReference>
<evidence type="ECO:0000313" key="4">
    <source>
        <dbReference type="EMBL" id="MDP4095557.1"/>
    </source>
</evidence>
<dbReference type="SMART" id="SM00822">
    <property type="entry name" value="PKS_KR"/>
    <property type="match status" value="1"/>
</dbReference>
<dbReference type="PRINTS" id="PR00081">
    <property type="entry name" value="GDHRDH"/>
</dbReference>
<dbReference type="SUPFAM" id="SSF51735">
    <property type="entry name" value="NAD(P)-binding Rossmann-fold domains"/>
    <property type="match status" value="1"/>
</dbReference>
<dbReference type="Pfam" id="PF13561">
    <property type="entry name" value="adh_short_C2"/>
    <property type="match status" value="1"/>
</dbReference>
<comment type="similarity">
    <text evidence="1">Belongs to the short-chain dehydrogenases/reductases (SDR) family.</text>
</comment>
<dbReference type="PANTHER" id="PTHR43639:SF1">
    <property type="entry name" value="SHORT-CHAIN DEHYDROGENASE_REDUCTASE FAMILY PROTEIN"/>
    <property type="match status" value="1"/>
</dbReference>
<dbReference type="InterPro" id="IPR036291">
    <property type="entry name" value="NAD(P)-bd_dom_sf"/>
</dbReference>
<keyword evidence="2" id="KW-0560">Oxidoreductase</keyword>
<dbReference type="NCBIfam" id="NF005559">
    <property type="entry name" value="PRK07231.1"/>
    <property type="match status" value="1"/>
</dbReference>
<name>A0ABT9FLE1_9BACL</name>
<dbReference type="InterPro" id="IPR020904">
    <property type="entry name" value="Sc_DH/Rdtase_CS"/>
</dbReference>
<sequence>MNTTSTTNKPLAGKKALVTGGARGIGAAIVKRLAEDGASVAFTYVSAQNKADELVQAIKSAGGQALAIRADSADAGAVKGAVEEAIQTFGGIDILVNNAAIASLKPYDQYTLEEFDQMVAINLKAVFVAVQAAGPQMKQGGRVINIGSVAAEFNPFPGNSLYVSTKAAVAGLTRALARDLAPQGVTVNNIQPGMIDTDMNPANGPSASAIQMIPLGRHGSASEIASMVAYIASPESSYITGASLNIDGGGSI</sequence>
<dbReference type="InterPro" id="IPR057326">
    <property type="entry name" value="KR_dom"/>
</dbReference>
<evidence type="ECO:0000256" key="2">
    <source>
        <dbReference type="ARBA" id="ARBA00023002"/>
    </source>
</evidence>
<feature type="domain" description="Ketoreductase" evidence="3">
    <location>
        <begin position="14"/>
        <end position="193"/>
    </location>
</feature>
<proteinExistence type="inferred from homology"/>
<comment type="caution">
    <text evidence="4">The sequence shown here is derived from an EMBL/GenBank/DDBJ whole genome shotgun (WGS) entry which is preliminary data.</text>
</comment>
<dbReference type="RefSeq" id="WP_305753199.1">
    <property type="nucleotide sequence ID" value="NZ_JAPCKK010000004.1"/>
</dbReference>
<dbReference type="PANTHER" id="PTHR43639">
    <property type="entry name" value="OXIDOREDUCTASE, SHORT-CHAIN DEHYDROGENASE/REDUCTASE FAMILY (AFU_ORTHOLOGUE AFUA_5G02870)"/>
    <property type="match status" value="1"/>
</dbReference>
<dbReference type="Proteomes" id="UP001241848">
    <property type="component" value="Unassembled WGS sequence"/>
</dbReference>
<gene>
    <name evidence="4" type="ORF">OIN60_01965</name>
</gene>
<dbReference type="PRINTS" id="PR00080">
    <property type="entry name" value="SDRFAMILY"/>
</dbReference>
<protein>
    <submittedName>
        <fullName evidence="4">3-oxoacyl-ACP reductase FabG</fullName>
    </submittedName>
</protein>
<dbReference type="InterPro" id="IPR002347">
    <property type="entry name" value="SDR_fam"/>
</dbReference>
<evidence type="ECO:0000313" key="5">
    <source>
        <dbReference type="Proteomes" id="UP001241848"/>
    </source>
</evidence>
<organism evidence="4 5">
    <name type="scientific">Paenibacillus zeirhizosphaerae</name>
    <dbReference type="NCBI Taxonomy" id="2987519"/>
    <lineage>
        <taxon>Bacteria</taxon>
        <taxon>Bacillati</taxon>
        <taxon>Bacillota</taxon>
        <taxon>Bacilli</taxon>
        <taxon>Bacillales</taxon>
        <taxon>Paenibacillaceae</taxon>
        <taxon>Paenibacillus</taxon>
    </lineage>
</organism>
<dbReference type="PROSITE" id="PS00061">
    <property type="entry name" value="ADH_SHORT"/>
    <property type="match status" value="1"/>
</dbReference>
<evidence type="ECO:0000256" key="1">
    <source>
        <dbReference type="ARBA" id="ARBA00006484"/>
    </source>
</evidence>
<accession>A0ABT9FLE1</accession>
<keyword evidence="5" id="KW-1185">Reference proteome</keyword>
<dbReference type="CDD" id="cd05233">
    <property type="entry name" value="SDR_c"/>
    <property type="match status" value="1"/>
</dbReference>
<dbReference type="EMBL" id="JAPCKK010000004">
    <property type="protein sequence ID" value="MDP4095557.1"/>
    <property type="molecule type" value="Genomic_DNA"/>
</dbReference>
<reference evidence="4 5" key="1">
    <citation type="submission" date="2022-10" db="EMBL/GenBank/DDBJ databases">
        <title>Paenibacillus description and whole genome data of maize root bacterial community.</title>
        <authorList>
            <person name="Marton D."/>
            <person name="Farkas M."/>
            <person name="Cserhati M."/>
        </authorList>
    </citation>
    <scope>NUCLEOTIDE SEQUENCE [LARGE SCALE GENOMIC DNA]</scope>
    <source>
        <strain evidence="4 5">P96</strain>
    </source>
</reference>